<keyword evidence="2" id="KW-1185">Reference proteome</keyword>
<gene>
    <name evidence="1" type="ORF">Lsha_2865</name>
</gene>
<name>A0A0W0YHY4_9GAMM</name>
<dbReference type="AlphaFoldDB" id="A0A0W0YHY4"/>
<dbReference type="OrthoDB" id="5636558at2"/>
<evidence type="ECO:0000313" key="2">
    <source>
        <dbReference type="Proteomes" id="UP000054600"/>
    </source>
</evidence>
<accession>A0A0W0YHY4</accession>
<evidence type="ECO:0000313" key="1">
    <source>
        <dbReference type="EMBL" id="KTD56466.1"/>
    </source>
</evidence>
<sequence length="330" mass="37473">MKSIQEIKELLQALGKPGHVSKDALAFALHLKKMDRLENNIEFNAFAMQDDEVEELGNSIADLISECTKDFRFQIAYANWDNIVNHWSFLEFDFKGSETPPTLNILVCDPLGLKQSTVLATRLSNTLGFGFLSKYCNLTVFLATDTLQQAGKTCPYFTLDSVAMLSNQDEFVSTYEYMSEHQNQEATNKTLQELDSYRQAVSSGVEDPSELDDVYNFKVIVSKLPVRLARTKHDVAALQAQSENNMEIVNRKQETFASSVQRRLIYIEDRNHIASLRNLRTNLKMKKWEDRVGLLEDQELNNFEQSVADHSLKGLAEAVKGMLTNTLTPK</sequence>
<dbReference type="EMBL" id="LNYW01000074">
    <property type="protein sequence ID" value="KTD56466.1"/>
    <property type="molecule type" value="Genomic_DNA"/>
</dbReference>
<dbReference type="RefSeq" id="WP_018576376.1">
    <property type="nucleotide sequence ID" value="NZ_KB892385.1"/>
</dbReference>
<protein>
    <submittedName>
        <fullName evidence="1">Uncharacterized protein</fullName>
    </submittedName>
</protein>
<dbReference type="Proteomes" id="UP000054600">
    <property type="component" value="Unassembled WGS sequence"/>
</dbReference>
<organism evidence="1 2">
    <name type="scientific">Legionella shakespearei DSM 23087</name>
    <dbReference type="NCBI Taxonomy" id="1122169"/>
    <lineage>
        <taxon>Bacteria</taxon>
        <taxon>Pseudomonadati</taxon>
        <taxon>Pseudomonadota</taxon>
        <taxon>Gammaproteobacteria</taxon>
        <taxon>Legionellales</taxon>
        <taxon>Legionellaceae</taxon>
        <taxon>Legionella</taxon>
    </lineage>
</organism>
<comment type="caution">
    <text evidence="1">The sequence shown here is derived from an EMBL/GenBank/DDBJ whole genome shotgun (WGS) entry which is preliminary data.</text>
</comment>
<dbReference type="eggNOG" id="ENOG5032Q4I">
    <property type="taxonomic scope" value="Bacteria"/>
</dbReference>
<reference evidence="1 2" key="1">
    <citation type="submission" date="2015-11" db="EMBL/GenBank/DDBJ databases">
        <title>Genomic analysis of 38 Legionella species identifies large and diverse effector repertoires.</title>
        <authorList>
            <person name="Burstein D."/>
            <person name="Amaro F."/>
            <person name="Zusman T."/>
            <person name="Lifshitz Z."/>
            <person name="Cohen O."/>
            <person name="Gilbert J.A."/>
            <person name="Pupko T."/>
            <person name="Shuman H.A."/>
            <person name="Segal G."/>
        </authorList>
    </citation>
    <scope>NUCLEOTIDE SEQUENCE [LARGE SCALE GENOMIC DNA]</scope>
    <source>
        <strain evidence="1 2">ATCC 49655</strain>
    </source>
</reference>
<dbReference type="PATRIC" id="fig|1122169.6.peg.3292"/>
<proteinExistence type="predicted"/>